<evidence type="ECO:0000256" key="3">
    <source>
        <dbReference type="ARBA" id="ARBA00022692"/>
    </source>
</evidence>
<dbReference type="InterPro" id="IPR007110">
    <property type="entry name" value="Ig-like_dom"/>
</dbReference>
<dbReference type="GO" id="GO:0005615">
    <property type="term" value="C:extracellular space"/>
    <property type="evidence" value="ECO:0007669"/>
    <property type="project" value="TreeGrafter"/>
</dbReference>
<evidence type="ECO:0000256" key="7">
    <source>
        <dbReference type="ARBA" id="ARBA00023136"/>
    </source>
</evidence>
<keyword evidence="6 11" id="KW-1133">Transmembrane helix</keyword>
<comment type="subcellular location">
    <subcellularLocation>
        <location evidence="1">Membrane</location>
        <topology evidence="1">Single-pass type I membrane protein</topology>
    </subcellularLocation>
</comment>
<dbReference type="PANTHER" id="PTHR16675:SF242">
    <property type="entry name" value="MAJOR HISTOCOMPATIBILITY COMPLEX CLASS I-RELATED GENE PROTEIN"/>
    <property type="match status" value="1"/>
</dbReference>
<dbReference type="GO" id="GO:0009897">
    <property type="term" value="C:external side of plasma membrane"/>
    <property type="evidence" value="ECO:0007669"/>
    <property type="project" value="TreeGrafter"/>
</dbReference>
<dbReference type="Proteomes" id="UP000694421">
    <property type="component" value="Unplaced"/>
</dbReference>
<dbReference type="PROSITE" id="PS50835">
    <property type="entry name" value="IG_LIKE"/>
    <property type="match status" value="1"/>
</dbReference>
<dbReference type="Ensembl" id="ENSSMRT00000018156.1">
    <property type="protein sequence ID" value="ENSSMRP00000015560.1"/>
    <property type="gene ID" value="ENSSMRG00000012101.1"/>
</dbReference>
<accession>A0A8D0C4K4</accession>
<dbReference type="FunFam" id="3.30.500.10:FF:000001">
    <property type="entry name" value="H-2 class I histocompatibility antigen, alpha chain"/>
    <property type="match status" value="1"/>
</dbReference>
<proteinExistence type="inferred from homology"/>
<dbReference type="Pfam" id="PF07654">
    <property type="entry name" value="C1-set"/>
    <property type="match status" value="1"/>
</dbReference>
<dbReference type="SUPFAM" id="SSF54452">
    <property type="entry name" value="MHC antigen-recognition domain"/>
    <property type="match status" value="1"/>
</dbReference>
<dbReference type="Pfam" id="PF00129">
    <property type="entry name" value="MHC_I"/>
    <property type="match status" value="1"/>
</dbReference>
<dbReference type="InterPro" id="IPR003006">
    <property type="entry name" value="Ig/MHC_CS"/>
</dbReference>
<sequence>MGVLWWPLIYLEIVLLMLGGSSGQSSHSLTILYTLYSEPVPGLPQFVALAYVDDQLIGLFDSDTERAHPAVTWMEKVEKDTPNFWKWITVRTINSERKFRDDLKVLQGHYNQSGGFHTWQRRHGCEVGDNGYRGGFFQYAYDGRDLVNLDTENFTCEVADAKAQVLKRRWEADPAFMKSWKEFLEEECPDWLLKFVEYGNETLRRREVPLVKVTRRTIDEAQESLICKVHGFYPRETEATWRRDGEVWEHRTLRKSIAPNSDGTYYAWLSVDIDPTERNHFWCHVDHASLPEPLVLAWEEPASVSRRLRVIWILLAVSLVTVVVSVFWIQSSKSTVKESTDSYQSRTGPVILFRDC</sequence>
<dbReference type="Gene3D" id="3.30.500.10">
    <property type="entry name" value="MHC class I-like antigen recognition-like"/>
    <property type="match status" value="1"/>
</dbReference>
<dbReference type="InterPro" id="IPR011162">
    <property type="entry name" value="MHC_I/II-like_Ag-recog"/>
</dbReference>
<keyword evidence="3 11" id="KW-0812">Transmembrane</keyword>
<feature type="chain" id="PRO_5034728148" description="Ig-like domain-containing protein" evidence="12">
    <location>
        <begin position="24"/>
        <end position="356"/>
    </location>
</feature>
<reference evidence="14" key="1">
    <citation type="submission" date="2025-08" db="UniProtKB">
        <authorList>
            <consortium name="Ensembl"/>
        </authorList>
    </citation>
    <scope>IDENTIFICATION</scope>
</reference>
<organism evidence="14 15">
    <name type="scientific">Salvator merianae</name>
    <name type="common">Argentine black and white tegu</name>
    <name type="synonym">Tupinambis merianae</name>
    <dbReference type="NCBI Taxonomy" id="96440"/>
    <lineage>
        <taxon>Eukaryota</taxon>
        <taxon>Metazoa</taxon>
        <taxon>Chordata</taxon>
        <taxon>Craniata</taxon>
        <taxon>Vertebrata</taxon>
        <taxon>Euteleostomi</taxon>
        <taxon>Lepidosauria</taxon>
        <taxon>Squamata</taxon>
        <taxon>Bifurcata</taxon>
        <taxon>Unidentata</taxon>
        <taxon>Episquamata</taxon>
        <taxon>Laterata</taxon>
        <taxon>Teiioidea</taxon>
        <taxon>Teiidae</taxon>
        <taxon>Salvator</taxon>
    </lineage>
</organism>
<dbReference type="InterPro" id="IPR050208">
    <property type="entry name" value="MHC_class-I_related"/>
</dbReference>
<dbReference type="OMA" id="TENFTCE"/>
<evidence type="ECO:0000256" key="2">
    <source>
        <dbReference type="ARBA" id="ARBA00022451"/>
    </source>
</evidence>
<keyword evidence="15" id="KW-1185">Reference proteome</keyword>
<comment type="similarity">
    <text evidence="10">Belongs to the MHC class I family.</text>
</comment>
<dbReference type="InterPro" id="IPR013783">
    <property type="entry name" value="Ig-like_fold"/>
</dbReference>
<protein>
    <recommendedName>
        <fullName evidence="13">Ig-like domain-containing protein</fullName>
    </recommendedName>
</protein>
<evidence type="ECO:0000313" key="14">
    <source>
        <dbReference type="Ensembl" id="ENSSMRP00000015560.1"/>
    </source>
</evidence>
<dbReference type="PRINTS" id="PR01638">
    <property type="entry name" value="MHCCLASSI"/>
</dbReference>
<dbReference type="GeneTree" id="ENSGT01150000286995"/>
<dbReference type="InterPro" id="IPR037055">
    <property type="entry name" value="MHC_I-like_Ag-recog_sf"/>
</dbReference>
<dbReference type="SUPFAM" id="SSF48726">
    <property type="entry name" value="Immunoglobulin"/>
    <property type="match status" value="1"/>
</dbReference>
<name>A0A8D0C4K4_SALMN</name>
<dbReference type="GO" id="GO:0002474">
    <property type="term" value="P:antigen processing and presentation of peptide antigen via MHC class I"/>
    <property type="evidence" value="ECO:0007669"/>
    <property type="project" value="UniProtKB-KW"/>
</dbReference>
<evidence type="ECO:0000256" key="4">
    <source>
        <dbReference type="ARBA" id="ARBA00022729"/>
    </source>
</evidence>
<reference evidence="14" key="2">
    <citation type="submission" date="2025-09" db="UniProtKB">
        <authorList>
            <consortium name="Ensembl"/>
        </authorList>
    </citation>
    <scope>IDENTIFICATION</scope>
</reference>
<evidence type="ECO:0000256" key="11">
    <source>
        <dbReference type="SAM" id="Phobius"/>
    </source>
</evidence>
<evidence type="ECO:0000256" key="1">
    <source>
        <dbReference type="ARBA" id="ARBA00004479"/>
    </source>
</evidence>
<dbReference type="InterPro" id="IPR001039">
    <property type="entry name" value="MHC_I_a_a1/a2"/>
</dbReference>
<dbReference type="PROSITE" id="PS00290">
    <property type="entry name" value="IG_MHC"/>
    <property type="match status" value="1"/>
</dbReference>
<keyword evidence="7 11" id="KW-0472">Membrane</keyword>
<evidence type="ECO:0000256" key="8">
    <source>
        <dbReference type="ARBA" id="ARBA00023157"/>
    </source>
</evidence>
<dbReference type="InterPro" id="IPR011161">
    <property type="entry name" value="MHC_I-like_Ag-recog"/>
</dbReference>
<feature type="domain" description="Ig-like" evidence="13">
    <location>
        <begin position="209"/>
        <end position="305"/>
    </location>
</feature>
<keyword evidence="9" id="KW-0325">Glycoprotein</keyword>
<dbReference type="FunFam" id="2.60.40.10:FF:000204">
    <property type="entry name" value="Major histocompatibility complex, class I-related protein"/>
    <property type="match status" value="1"/>
</dbReference>
<dbReference type="Gene3D" id="2.60.40.10">
    <property type="entry name" value="Immunoglobulins"/>
    <property type="match status" value="1"/>
</dbReference>
<evidence type="ECO:0000256" key="5">
    <source>
        <dbReference type="ARBA" id="ARBA00022859"/>
    </source>
</evidence>
<dbReference type="GO" id="GO:0006955">
    <property type="term" value="P:immune response"/>
    <property type="evidence" value="ECO:0007669"/>
    <property type="project" value="TreeGrafter"/>
</dbReference>
<dbReference type="AlphaFoldDB" id="A0A8D0C4K4"/>
<evidence type="ECO:0000259" key="13">
    <source>
        <dbReference type="PROSITE" id="PS50835"/>
    </source>
</evidence>
<dbReference type="InterPro" id="IPR036179">
    <property type="entry name" value="Ig-like_dom_sf"/>
</dbReference>
<keyword evidence="4 12" id="KW-0732">Signal</keyword>
<dbReference type="InterPro" id="IPR003597">
    <property type="entry name" value="Ig_C1-set"/>
</dbReference>
<dbReference type="SMART" id="SM00407">
    <property type="entry name" value="IGc1"/>
    <property type="match status" value="1"/>
</dbReference>
<dbReference type="PANTHER" id="PTHR16675">
    <property type="entry name" value="MHC CLASS I-RELATED"/>
    <property type="match status" value="1"/>
</dbReference>
<evidence type="ECO:0000256" key="10">
    <source>
        <dbReference type="RuleBase" id="RU004439"/>
    </source>
</evidence>
<evidence type="ECO:0000256" key="12">
    <source>
        <dbReference type="SAM" id="SignalP"/>
    </source>
</evidence>
<feature type="transmembrane region" description="Helical" evidence="11">
    <location>
        <begin position="310"/>
        <end position="329"/>
    </location>
</feature>
<dbReference type="GO" id="GO:0042612">
    <property type="term" value="C:MHC class I protein complex"/>
    <property type="evidence" value="ECO:0007669"/>
    <property type="project" value="UniProtKB-KW"/>
</dbReference>
<keyword evidence="2" id="KW-0490">MHC I</keyword>
<evidence type="ECO:0000256" key="9">
    <source>
        <dbReference type="ARBA" id="ARBA00023180"/>
    </source>
</evidence>
<feature type="signal peptide" evidence="12">
    <location>
        <begin position="1"/>
        <end position="23"/>
    </location>
</feature>
<keyword evidence="8" id="KW-1015">Disulfide bond</keyword>
<evidence type="ECO:0000313" key="15">
    <source>
        <dbReference type="Proteomes" id="UP000694421"/>
    </source>
</evidence>
<evidence type="ECO:0000256" key="6">
    <source>
        <dbReference type="ARBA" id="ARBA00022989"/>
    </source>
</evidence>
<dbReference type="CDD" id="cd07698">
    <property type="entry name" value="IgC1_MHC_I_alpha3"/>
    <property type="match status" value="1"/>
</dbReference>
<keyword evidence="5" id="KW-0391">Immunity</keyword>